<protein>
    <submittedName>
        <fullName evidence="1">Uncharacterized protein</fullName>
    </submittedName>
</protein>
<dbReference type="EMBL" id="MT774383">
    <property type="protein sequence ID" value="QOR58786.1"/>
    <property type="molecule type" value="Genomic_DNA"/>
</dbReference>
<reference evidence="1 2" key="1">
    <citation type="submission" date="2020-07" db="EMBL/GenBank/DDBJ databases">
        <title>Taxonomic proposal: Crassvirales, a new order of highly abundant and diverse bacterial viruses.</title>
        <authorList>
            <person name="Shkoporov A.N."/>
            <person name="Stockdale S.R."/>
            <person name="Guerin E."/>
            <person name="Ross R.P."/>
            <person name="Hill C."/>
        </authorList>
    </citation>
    <scope>NUCLEOTIDE SEQUENCE [LARGE SCALE GENOMIC DNA]</scope>
</reference>
<dbReference type="KEGG" id="vg:65129267"/>
<accession>A0A7M1RWW0</accession>
<keyword evidence="2" id="KW-1185">Reference proteome</keyword>
<evidence type="ECO:0000313" key="1">
    <source>
        <dbReference type="EMBL" id="QOR58786.1"/>
    </source>
</evidence>
<dbReference type="GeneID" id="65129267"/>
<dbReference type="RefSeq" id="YP_010110944.1">
    <property type="nucleotide sequence ID" value="NC_055876.1"/>
</dbReference>
<sequence length="82" mass="9480">MSKDYQLLQELADKLENNIIQVIGTDIKKINLGFISNNIFGASYLYDIISSCIAYDILLTEEEQELIKVIFNTSEYGRYCFK</sequence>
<name>A0A7M1RWW0_9CAUD</name>
<organism evidence="1 2">
    <name type="scientific">uncultured phage cr11_1</name>
    <dbReference type="NCBI Taxonomy" id="2772067"/>
    <lineage>
        <taxon>Viruses</taxon>
        <taxon>Duplodnaviria</taxon>
        <taxon>Heunggongvirae</taxon>
        <taxon>Uroviricota</taxon>
        <taxon>Caudoviricetes</taxon>
        <taxon>Crassvirales</taxon>
        <taxon>Intestiviridae</taxon>
        <taxon>Crudevirinae</taxon>
        <taxon>Delmidovirus</taxon>
        <taxon>Delmidovirus splanchnicus</taxon>
    </lineage>
</organism>
<evidence type="ECO:0000313" key="2">
    <source>
        <dbReference type="Proteomes" id="UP000593979"/>
    </source>
</evidence>
<dbReference type="Proteomes" id="UP000593979">
    <property type="component" value="Segment"/>
</dbReference>
<proteinExistence type="predicted"/>